<evidence type="ECO:0000313" key="6">
    <source>
        <dbReference type="EMBL" id="MDA0137931.1"/>
    </source>
</evidence>
<dbReference type="PANTHER" id="PTHR12918">
    <property type="entry name" value="CYSTEINE DIOXYGENASE"/>
    <property type="match status" value="1"/>
</dbReference>
<evidence type="ECO:0000256" key="1">
    <source>
        <dbReference type="ARBA" id="ARBA00006622"/>
    </source>
</evidence>
<dbReference type="InterPro" id="IPR010300">
    <property type="entry name" value="CDO_1"/>
</dbReference>
<evidence type="ECO:0000256" key="2">
    <source>
        <dbReference type="ARBA" id="ARBA00022723"/>
    </source>
</evidence>
<dbReference type="Gene3D" id="2.60.120.10">
    <property type="entry name" value="Jelly Rolls"/>
    <property type="match status" value="1"/>
</dbReference>
<dbReference type="RefSeq" id="WP_202952831.1">
    <property type="nucleotide sequence ID" value="NZ_JAPCID010000012.1"/>
</dbReference>
<sequence length="153" mass="17169">MTETELEALARELAADRERWEHLVRHSRGQREYVELHRDDDVAVWLICWMDEHDTGFHDHDLSSGAVAVAVGAVAEDRLALGGPPATRVAQAGESFHFTAADIHRVRHVGDEPAVTIHAYSPPLWRMGAYEVLDGGELRRHSLSYAEELRPLS</sequence>
<accession>A0ABT4RHV1</accession>
<dbReference type="SUPFAM" id="SSF51182">
    <property type="entry name" value="RmlC-like cupins"/>
    <property type="match status" value="1"/>
</dbReference>
<organism evidence="6 7">
    <name type="scientific">Solirubrobacter deserti</name>
    <dbReference type="NCBI Taxonomy" id="2282478"/>
    <lineage>
        <taxon>Bacteria</taxon>
        <taxon>Bacillati</taxon>
        <taxon>Actinomycetota</taxon>
        <taxon>Thermoleophilia</taxon>
        <taxon>Solirubrobacterales</taxon>
        <taxon>Solirubrobacteraceae</taxon>
        <taxon>Solirubrobacter</taxon>
    </lineage>
</organism>
<evidence type="ECO:0000256" key="5">
    <source>
        <dbReference type="ARBA" id="ARBA00023004"/>
    </source>
</evidence>
<dbReference type="InterPro" id="IPR014710">
    <property type="entry name" value="RmlC-like_jellyroll"/>
</dbReference>
<gene>
    <name evidence="6" type="ORF">OJ962_10500</name>
</gene>
<keyword evidence="3" id="KW-0223">Dioxygenase</keyword>
<dbReference type="EMBL" id="JAPCID010000012">
    <property type="protein sequence ID" value="MDA0137931.1"/>
    <property type="molecule type" value="Genomic_DNA"/>
</dbReference>
<evidence type="ECO:0000256" key="3">
    <source>
        <dbReference type="ARBA" id="ARBA00022964"/>
    </source>
</evidence>
<dbReference type="Proteomes" id="UP001147700">
    <property type="component" value="Unassembled WGS sequence"/>
</dbReference>
<evidence type="ECO:0000256" key="4">
    <source>
        <dbReference type="ARBA" id="ARBA00023002"/>
    </source>
</evidence>
<protein>
    <recommendedName>
        <fullName evidence="8">Cysteine dioxygenase</fullName>
    </recommendedName>
</protein>
<evidence type="ECO:0000313" key="7">
    <source>
        <dbReference type="Proteomes" id="UP001147700"/>
    </source>
</evidence>
<keyword evidence="7" id="KW-1185">Reference proteome</keyword>
<proteinExistence type="inferred from homology"/>
<dbReference type="Pfam" id="PF05995">
    <property type="entry name" value="CDO_I"/>
    <property type="match status" value="1"/>
</dbReference>
<comment type="caution">
    <text evidence="6">The sequence shown here is derived from an EMBL/GenBank/DDBJ whole genome shotgun (WGS) entry which is preliminary data.</text>
</comment>
<comment type="similarity">
    <text evidence="1">Belongs to the cysteine dioxygenase family.</text>
</comment>
<name>A0ABT4RHV1_9ACTN</name>
<dbReference type="PANTHER" id="PTHR12918:SF1">
    <property type="entry name" value="CYSTEINE DIOXYGENASE TYPE 1"/>
    <property type="match status" value="1"/>
</dbReference>
<evidence type="ECO:0008006" key="8">
    <source>
        <dbReference type="Google" id="ProtNLM"/>
    </source>
</evidence>
<dbReference type="InterPro" id="IPR011051">
    <property type="entry name" value="RmlC_Cupin_sf"/>
</dbReference>
<keyword evidence="5" id="KW-0408">Iron</keyword>
<keyword evidence="4" id="KW-0560">Oxidoreductase</keyword>
<reference evidence="6" key="1">
    <citation type="submission" date="2022-10" db="EMBL/GenBank/DDBJ databases">
        <title>The WGS of Solirubrobacter sp. CPCC 204708.</title>
        <authorList>
            <person name="Jiang Z."/>
        </authorList>
    </citation>
    <scope>NUCLEOTIDE SEQUENCE</scope>
    <source>
        <strain evidence="6">CPCC 204708</strain>
    </source>
</reference>
<keyword evidence="2" id="KW-0479">Metal-binding</keyword>